<feature type="domain" description="Bacterial sugar transferase" evidence="8">
    <location>
        <begin position="313"/>
        <end position="502"/>
    </location>
</feature>
<dbReference type="Proteomes" id="UP000800981">
    <property type="component" value="Unassembled WGS sequence"/>
</dbReference>
<dbReference type="Gene3D" id="3.40.50.720">
    <property type="entry name" value="NAD(P)-binding Rossmann-like Domain"/>
    <property type="match status" value="1"/>
</dbReference>
<evidence type="ECO:0000256" key="6">
    <source>
        <dbReference type="ARBA" id="ARBA00023136"/>
    </source>
</evidence>
<dbReference type="NCBIfam" id="TIGR03025">
    <property type="entry name" value="EPS_sugtrans"/>
    <property type="match status" value="1"/>
</dbReference>
<reference evidence="9 10" key="1">
    <citation type="submission" date="2020-03" db="EMBL/GenBank/DDBJ databases">
        <title>Two novel Motilibacter sp.</title>
        <authorList>
            <person name="Liu S."/>
        </authorList>
    </citation>
    <scope>NUCLEOTIDE SEQUENCE [LARGE SCALE GENOMIC DNA]</scope>
    <source>
        <strain evidence="9 10">E257</strain>
    </source>
</reference>
<feature type="transmembrane region" description="Helical" evidence="7">
    <location>
        <begin position="319"/>
        <end position="339"/>
    </location>
</feature>
<comment type="caution">
    <text evidence="9">The sequence shown here is derived from an EMBL/GenBank/DDBJ whole genome shotgun (WGS) entry which is preliminary data.</text>
</comment>
<dbReference type="PANTHER" id="PTHR30576">
    <property type="entry name" value="COLANIC BIOSYNTHESIS UDP-GLUCOSE LIPID CARRIER TRANSFERASE"/>
    <property type="match status" value="1"/>
</dbReference>
<accession>A0ABX0H3F3</accession>
<organism evidence="9 10">
    <name type="scientific">Motilibacter deserti</name>
    <dbReference type="NCBI Taxonomy" id="2714956"/>
    <lineage>
        <taxon>Bacteria</taxon>
        <taxon>Bacillati</taxon>
        <taxon>Actinomycetota</taxon>
        <taxon>Actinomycetes</taxon>
        <taxon>Motilibacterales</taxon>
        <taxon>Motilibacteraceae</taxon>
        <taxon>Motilibacter</taxon>
    </lineage>
</organism>
<feature type="transmembrane region" description="Helical" evidence="7">
    <location>
        <begin position="70"/>
        <end position="88"/>
    </location>
</feature>
<dbReference type="PANTHER" id="PTHR30576:SF10">
    <property type="entry name" value="SLL5057 PROTEIN"/>
    <property type="match status" value="1"/>
</dbReference>
<dbReference type="Pfam" id="PF02397">
    <property type="entry name" value="Bac_transf"/>
    <property type="match status" value="1"/>
</dbReference>
<comment type="subcellular location">
    <subcellularLocation>
        <location evidence="1">Membrane</location>
        <topology evidence="1">Multi-pass membrane protein</topology>
    </subcellularLocation>
</comment>
<dbReference type="InterPro" id="IPR003362">
    <property type="entry name" value="Bact_transf"/>
</dbReference>
<feature type="transmembrane region" description="Helical" evidence="7">
    <location>
        <begin position="37"/>
        <end position="58"/>
    </location>
</feature>
<keyword evidence="6 7" id="KW-0472">Membrane</keyword>
<evidence type="ECO:0000256" key="2">
    <source>
        <dbReference type="ARBA" id="ARBA00006464"/>
    </source>
</evidence>
<evidence type="ECO:0000256" key="3">
    <source>
        <dbReference type="ARBA" id="ARBA00022679"/>
    </source>
</evidence>
<comment type="similarity">
    <text evidence="2">Belongs to the bacterial sugar transferase family.</text>
</comment>
<evidence type="ECO:0000256" key="1">
    <source>
        <dbReference type="ARBA" id="ARBA00004141"/>
    </source>
</evidence>
<dbReference type="EMBL" id="JAANNP010000131">
    <property type="protein sequence ID" value="NHC16319.1"/>
    <property type="molecule type" value="Genomic_DNA"/>
</dbReference>
<evidence type="ECO:0000259" key="8">
    <source>
        <dbReference type="Pfam" id="PF02397"/>
    </source>
</evidence>
<evidence type="ECO:0000313" key="9">
    <source>
        <dbReference type="EMBL" id="NHC16319.1"/>
    </source>
</evidence>
<gene>
    <name evidence="9" type="ORF">G9H71_21270</name>
</gene>
<keyword evidence="10" id="KW-1185">Reference proteome</keyword>
<evidence type="ECO:0000256" key="7">
    <source>
        <dbReference type="SAM" id="Phobius"/>
    </source>
</evidence>
<sequence>MTVDVRETAVPAQRGAHHALVPSLPVRRLPRWQRAHLATLVLLDVVAVSGAWALAISLRFRFEPATVMGASYWALLPAVAAAWVLVAGLSGAYEPRASGAGSEEYKRVLNATIRFAALVAVSSYALQAEPARALVLTALPTTAVTVLAGRHVARLGLQAARRRGLAVRRVLVVGTHEAAFSMAARLASAQGEGYRVVGVCAPGGIDRRVGRGPAPDGDRRRGLSLRVLGALGEIPRIARRDGIDVVAVASSPAMTPEVLRALAWELEETDVDMLVAPALVDVAGPRIHVSPVARLPLLHVEKPEFSGVRRLLKSTYDRGLALTGLLLLVPVFAVIALLVRLDSPGPVFFRQTRVGQGGREFTMLKFRSMFVDAEERLKDIAHANAHGEGPLFKMKDDPRLTRVGARLRRWSLDELPQLINVLRGDMSLVGPRPPLPREVAKYERPSVFRRLMVKPGLTGLWQVSGRADLAWQESVRLDLYYVENWSPALDLWILWRTAGAVVRGSGAY</sequence>
<keyword evidence="3 9" id="KW-0808">Transferase</keyword>
<evidence type="ECO:0000256" key="5">
    <source>
        <dbReference type="ARBA" id="ARBA00022989"/>
    </source>
</evidence>
<keyword evidence="4 7" id="KW-0812">Transmembrane</keyword>
<dbReference type="Pfam" id="PF13727">
    <property type="entry name" value="CoA_binding_3"/>
    <property type="match status" value="1"/>
</dbReference>
<name>A0ABX0H3F3_9ACTN</name>
<proteinExistence type="inferred from homology"/>
<protein>
    <submittedName>
        <fullName evidence="9">Sugar transferase</fullName>
    </submittedName>
</protein>
<evidence type="ECO:0000256" key="4">
    <source>
        <dbReference type="ARBA" id="ARBA00022692"/>
    </source>
</evidence>
<evidence type="ECO:0000313" key="10">
    <source>
        <dbReference type="Proteomes" id="UP000800981"/>
    </source>
</evidence>
<keyword evidence="5 7" id="KW-1133">Transmembrane helix</keyword>
<dbReference type="GO" id="GO:0016740">
    <property type="term" value="F:transferase activity"/>
    <property type="evidence" value="ECO:0007669"/>
    <property type="project" value="UniProtKB-KW"/>
</dbReference>
<dbReference type="InterPro" id="IPR017475">
    <property type="entry name" value="EPS_sugar_tfrase"/>
</dbReference>
<dbReference type="RefSeq" id="WP_166284770.1">
    <property type="nucleotide sequence ID" value="NZ_JAANNP010000131.1"/>
</dbReference>